<dbReference type="InterPro" id="IPR017452">
    <property type="entry name" value="GPCR_Rhodpsn_7TM"/>
</dbReference>
<dbReference type="PROSITE" id="PS00237">
    <property type="entry name" value="G_PROTEIN_RECEP_F1_1"/>
    <property type="match status" value="1"/>
</dbReference>
<proteinExistence type="predicted"/>
<evidence type="ECO:0000256" key="7">
    <source>
        <dbReference type="ARBA" id="ARBA00023224"/>
    </source>
</evidence>
<dbReference type="Pfam" id="PF00001">
    <property type="entry name" value="7tm_1"/>
    <property type="match status" value="1"/>
</dbReference>
<dbReference type="GO" id="GO:0004930">
    <property type="term" value="F:G protein-coupled receptor activity"/>
    <property type="evidence" value="ECO:0007669"/>
    <property type="project" value="UniProtKB-KW"/>
</dbReference>
<gene>
    <name evidence="10" type="ORF">SUZIE_110995</name>
</gene>
<comment type="caution">
    <text evidence="10">The sequence shown here is derived from an EMBL/GenBank/DDBJ whole genome shotgun (WGS) entry which is preliminary data.</text>
</comment>
<evidence type="ECO:0000256" key="4">
    <source>
        <dbReference type="ARBA" id="ARBA00023040"/>
    </source>
</evidence>
<keyword evidence="4" id="KW-0297">G-protein coupled receptor</keyword>
<dbReference type="GO" id="GO:0016020">
    <property type="term" value="C:membrane"/>
    <property type="evidence" value="ECO:0007669"/>
    <property type="project" value="UniProtKB-SubCell"/>
</dbReference>
<keyword evidence="5 8" id="KW-0472">Membrane</keyword>
<evidence type="ECO:0000256" key="5">
    <source>
        <dbReference type="ARBA" id="ARBA00023136"/>
    </source>
</evidence>
<sequence length="107" mass="11931">MLIVVSIFCSPALLGSPMFLFLTVLSFLEACFSSAITPKMIVDSICERKTISYKGYMIQLFAEQFLAGAEVIVLLVMAYDRYVAICKPLRYSSIMNWRLCGILVGVS</sequence>
<evidence type="ECO:0000313" key="11">
    <source>
        <dbReference type="Proteomes" id="UP001166674"/>
    </source>
</evidence>
<evidence type="ECO:0000313" key="10">
    <source>
        <dbReference type="EMBL" id="MBZ3871049.1"/>
    </source>
</evidence>
<reference evidence="10" key="1">
    <citation type="submission" date="2020-03" db="EMBL/GenBank/DDBJ databases">
        <title>Studies in the Genomics of Life Span.</title>
        <authorList>
            <person name="Glass D."/>
        </authorList>
    </citation>
    <scope>NUCLEOTIDE SEQUENCE</scope>
    <source>
        <strain evidence="10">SUZIE</strain>
        <tissue evidence="10">Muscle</tissue>
    </source>
</reference>
<keyword evidence="2 8" id="KW-0812">Transmembrane</keyword>
<name>A0AA41SRG7_SCICA</name>
<evidence type="ECO:0000256" key="2">
    <source>
        <dbReference type="ARBA" id="ARBA00022692"/>
    </source>
</evidence>
<protein>
    <submittedName>
        <fullName evidence="10">Olfactory receptor 4C15</fullName>
    </submittedName>
</protein>
<accession>A0AA41SRG7</accession>
<dbReference type="Proteomes" id="UP001166674">
    <property type="component" value="Unassembled WGS sequence"/>
</dbReference>
<dbReference type="PROSITE" id="PS50262">
    <property type="entry name" value="G_PROTEIN_RECEP_F1_2"/>
    <property type="match status" value="1"/>
</dbReference>
<dbReference type="AlphaFoldDB" id="A0AA41SRG7"/>
<keyword evidence="3 8" id="KW-1133">Transmembrane helix</keyword>
<keyword evidence="7" id="KW-0807">Transducer</keyword>
<dbReference type="InterPro" id="IPR000276">
    <property type="entry name" value="GPCR_Rhodpsn"/>
</dbReference>
<keyword evidence="6 10" id="KW-0675">Receptor</keyword>
<evidence type="ECO:0000256" key="8">
    <source>
        <dbReference type="SAM" id="Phobius"/>
    </source>
</evidence>
<evidence type="ECO:0000259" key="9">
    <source>
        <dbReference type="PROSITE" id="PS50262"/>
    </source>
</evidence>
<comment type="subcellular location">
    <subcellularLocation>
        <location evidence="1">Membrane</location>
        <topology evidence="1">Multi-pass membrane protein</topology>
    </subcellularLocation>
</comment>
<dbReference type="SUPFAM" id="SSF81321">
    <property type="entry name" value="Family A G protein-coupled receptor-like"/>
    <property type="match status" value="1"/>
</dbReference>
<dbReference type="InterPro" id="IPR050427">
    <property type="entry name" value="Olfactory_Receptors"/>
</dbReference>
<evidence type="ECO:0000256" key="6">
    <source>
        <dbReference type="ARBA" id="ARBA00023170"/>
    </source>
</evidence>
<dbReference type="Gene3D" id="1.20.1070.10">
    <property type="entry name" value="Rhodopsin 7-helix transmembrane proteins"/>
    <property type="match status" value="1"/>
</dbReference>
<feature type="transmembrane region" description="Helical" evidence="8">
    <location>
        <begin position="12"/>
        <end position="36"/>
    </location>
</feature>
<organism evidence="10 11">
    <name type="scientific">Sciurus carolinensis</name>
    <name type="common">Eastern gray squirrel</name>
    <dbReference type="NCBI Taxonomy" id="30640"/>
    <lineage>
        <taxon>Eukaryota</taxon>
        <taxon>Metazoa</taxon>
        <taxon>Chordata</taxon>
        <taxon>Craniata</taxon>
        <taxon>Vertebrata</taxon>
        <taxon>Euteleostomi</taxon>
        <taxon>Mammalia</taxon>
        <taxon>Eutheria</taxon>
        <taxon>Euarchontoglires</taxon>
        <taxon>Glires</taxon>
        <taxon>Rodentia</taxon>
        <taxon>Sciuromorpha</taxon>
        <taxon>Sciuridae</taxon>
        <taxon>Sciurinae</taxon>
        <taxon>Sciurini</taxon>
        <taxon>Sciurus</taxon>
    </lineage>
</organism>
<feature type="domain" description="G-protein coupled receptors family 1 profile" evidence="9">
    <location>
        <begin position="1"/>
        <end position="107"/>
    </location>
</feature>
<evidence type="ECO:0000256" key="3">
    <source>
        <dbReference type="ARBA" id="ARBA00022989"/>
    </source>
</evidence>
<dbReference type="EMBL" id="JAATJV010159834">
    <property type="protein sequence ID" value="MBZ3871049.1"/>
    <property type="molecule type" value="Genomic_DNA"/>
</dbReference>
<dbReference type="PANTHER" id="PTHR48002">
    <property type="entry name" value="OLFACTORY RECEPTOR"/>
    <property type="match status" value="1"/>
</dbReference>
<keyword evidence="11" id="KW-1185">Reference proteome</keyword>
<feature type="transmembrane region" description="Helical" evidence="8">
    <location>
        <begin position="56"/>
        <end position="79"/>
    </location>
</feature>
<evidence type="ECO:0000256" key="1">
    <source>
        <dbReference type="ARBA" id="ARBA00004141"/>
    </source>
</evidence>